<gene>
    <name evidence="2" type="ORF">H4Q31_05130</name>
</gene>
<keyword evidence="1" id="KW-0812">Transmembrane</keyword>
<keyword evidence="1" id="KW-0472">Membrane</keyword>
<name>A0A841TBV0_9BACL</name>
<protein>
    <submittedName>
        <fullName evidence="2">Uncharacterized protein</fullName>
    </submittedName>
</protein>
<accession>A0A841TBV0</accession>
<feature type="transmembrane region" description="Helical" evidence="1">
    <location>
        <begin position="12"/>
        <end position="30"/>
    </location>
</feature>
<feature type="transmembrane region" description="Helical" evidence="1">
    <location>
        <begin position="42"/>
        <end position="64"/>
    </location>
</feature>
<keyword evidence="3" id="KW-1185">Reference proteome</keyword>
<dbReference type="AlphaFoldDB" id="A0A841TBV0"/>
<organism evidence="2 3">
    <name type="scientific">Cohnella lubricantis</name>
    <dbReference type="NCBI Taxonomy" id="2163172"/>
    <lineage>
        <taxon>Bacteria</taxon>
        <taxon>Bacillati</taxon>
        <taxon>Bacillota</taxon>
        <taxon>Bacilli</taxon>
        <taxon>Bacillales</taxon>
        <taxon>Paenibacillaceae</taxon>
        <taxon>Cohnella</taxon>
    </lineage>
</organism>
<dbReference type="RefSeq" id="WP_185177998.1">
    <property type="nucleotide sequence ID" value="NZ_CBCSEP010000003.1"/>
</dbReference>
<reference evidence="2 3" key="1">
    <citation type="submission" date="2020-08" db="EMBL/GenBank/DDBJ databases">
        <title>Cohnella phylogeny.</title>
        <authorList>
            <person name="Dunlap C."/>
        </authorList>
    </citation>
    <scope>NUCLEOTIDE SEQUENCE [LARGE SCALE GENOMIC DNA]</scope>
    <source>
        <strain evidence="2 3">DSM 103658</strain>
    </source>
</reference>
<evidence type="ECO:0000256" key="1">
    <source>
        <dbReference type="SAM" id="Phobius"/>
    </source>
</evidence>
<dbReference type="EMBL" id="JACJVN010000021">
    <property type="protein sequence ID" value="MBB6676710.1"/>
    <property type="molecule type" value="Genomic_DNA"/>
</dbReference>
<dbReference type="Proteomes" id="UP000574133">
    <property type="component" value="Unassembled WGS sequence"/>
</dbReference>
<proteinExistence type="predicted"/>
<keyword evidence="1" id="KW-1133">Transmembrane helix</keyword>
<evidence type="ECO:0000313" key="2">
    <source>
        <dbReference type="EMBL" id="MBB6676710.1"/>
    </source>
</evidence>
<evidence type="ECO:0000313" key="3">
    <source>
        <dbReference type="Proteomes" id="UP000574133"/>
    </source>
</evidence>
<sequence length="78" mass="8403">MKNGLDMFKALKWIAAIVIACGIICSAVHITEFSDSNLGLMIGIGFLFGGVQIWMFSAIAGLLLRSGEQQAKPSEERS</sequence>
<comment type="caution">
    <text evidence="2">The sequence shown here is derived from an EMBL/GenBank/DDBJ whole genome shotgun (WGS) entry which is preliminary data.</text>
</comment>